<accession>A0A1G2FJS4</accession>
<keyword evidence="4" id="KW-0472">Membrane</keyword>
<name>A0A1G2FJS4_9BACT</name>
<dbReference type="GO" id="GO:0016757">
    <property type="term" value="F:glycosyltransferase activity"/>
    <property type="evidence" value="ECO:0007669"/>
    <property type="project" value="UniProtKB-KW"/>
</dbReference>
<feature type="domain" description="Glycosyltransferase 2-like" evidence="5">
    <location>
        <begin position="84"/>
        <end position="135"/>
    </location>
</feature>
<evidence type="ECO:0000313" key="6">
    <source>
        <dbReference type="EMBL" id="OGZ38329.1"/>
    </source>
</evidence>
<evidence type="ECO:0000256" key="3">
    <source>
        <dbReference type="ARBA" id="ARBA00022679"/>
    </source>
</evidence>
<dbReference type="PANTHER" id="PTHR43630">
    <property type="entry name" value="POLY-BETA-1,6-N-ACETYL-D-GLUCOSAMINE SYNTHASE"/>
    <property type="match status" value="1"/>
</dbReference>
<evidence type="ECO:0000256" key="1">
    <source>
        <dbReference type="ARBA" id="ARBA00006739"/>
    </source>
</evidence>
<dbReference type="Proteomes" id="UP000177247">
    <property type="component" value="Unassembled WGS sequence"/>
</dbReference>
<feature type="transmembrane region" description="Helical" evidence="4">
    <location>
        <begin position="45"/>
        <end position="68"/>
    </location>
</feature>
<dbReference type="SUPFAM" id="SSF53448">
    <property type="entry name" value="Nucleotide-diphospho-sugar transferases"/>
    <property type="match status" value="1"/>
</dbReference>
<dbReference type="InterPro" id="IPR001173">
    <property type="entry name" value="Glyco_trans_2-like"/>
</dbReference>
<proteinExistence type="inferred from homology"/>
<protein>
    <recommendedName>
        <fullName evidence="5">Glycosyltransferase 2-like domain-containing protein</fullName>
    </recommendedName>
</protein>
<evidence type="ECO:0000256" key="2">
    <source>
        <dbReference type="ARBA" id="ARBA00022676"/>
    </source>
</evidence>
<organism evidence="6 7">
    <name type="scientific">Candidatus Portnoybacteria bacterium RIFCSPHIGHO2_12_FULL_40_11</name>
    <dbReference type="NCBI Taxonomy" id="1801998"/>
    <lineage>
        <taxon>Bacteria</taxon>
        <taxon>Candidatus Portnoyibacteriota</taxon>
    </lineage>
</organism>
<sequence length="144" mass="16581">MVYLFRKTSTFVKNRQINSWLIFFLLVYIIFVIKLITIQEINNSVFFAVYSLAVSFYILSRFAIAYFYEPESAKFGKNYQPSVSFAVPSKNEEKNIRETILKIAQTDYPKDKFDIIAVNDGSTDNTLGEMRKAKKIAMGGGRKS</sequence>
<dbReference type="Pfam" id="PF00535">
    <property type="entry name" value="Glycos_transf_2"/>
    <property type="match status" value="1"/>
</dbReference>
<comment type="similarity">
    <text evidence="1">Belongs to the glycosyltransferase 2 family.</text>
</comment>
<evidence type="ECO:0000256" key="4">
    <source>
        <dbReference type="SAM" id="Phobius"/>
    </source>
</evidence>
<gene>
    <name evidence="6" type="ORF">A3E90_03185</name>
</gene>
<keyword evidence="4" id="KW-1133">Transmembrane helix</keyword>
<dbReference type="Gene3D" id="3.90.550.10">
    <property type="entry name" value="Spore Coat Polysaccharide Biosynthesis Protein SpsA, Chain A"/>
    <property type="match status" value="1"/>
</dbReference>
<comment type="caution">
    <text evidence="6">The sequence shown here is derived from an EMBL/GenBank/DDBJ whole genome shotgun (WGS) entry which is preliminary data.</text>
</comment>
<evidence type="ECO:0000259" key="5">
    <source>
        <dbReference type="Pfam" id="PF00535"/>
    </source>
</evidence>
<evidence type="ECO:0000313" key="7">
    <source>
        <dbReference type="Proteomes" id="UP000177247"/>
    </source>
</evidence>
<keyword evidence="2" id="KW-0328">Glycosyltransferase</keyword>
<dbReference type="EMBL" id="MHNC01000029">
    <property type="protein sequence ID" value="OGZ38329.1"/>
    <property type="molecule type" value="Genomic_DNA"/>
</dbReference>
<keyword evidence="4" id="KW-0812">Transmembrane</keyword>
<dbReference type="PANTHER" id="PTHR43630:SF1">
    <property type="entry name" value="POLY-BETA-1,6-N-ACETYL-D-GLUCOSAMINE SYNTHASE"/>
    <property type="match status" value="1"/>
</dbReference>
<dbReference type="AlphaFoldDB" id="A0A1G2FJS4"/>
<reference evidence="6 7" key="1">
    <citation type="journal article" date="2016" name="Nat. Commun.">
        <title>Thousands of microbial genomes shed light on interconnected biogeochemical processes in an aquifer system.</title>
        <authorList>
            <person name="Anantharaman K."/>
            <person name="Brown C.T."/>
            <person name="Hug L.A."/>
            <person name="Sharon I."/>
            <person name="Castelle C.J."/>
            <person name="Probst A.J."/>
            <person name="Thomas B.C."/>
            <person name="Singh A."/>
            <person name="Wilkins M.J."/>
            <person name="Karaoz U."/>
            <person name="Brodie E.L."/>
            <person name="Williams K.H."/>
            <person name="Hubbard S.S."/>
            <person name="Banfield J.F."/>
        </authorList>
    </citation>
    <scope>NUCLEOTIDE SEQUENCE [LARGE SCALE GENOMIC DNA]</scope>
</reference>
<dbReference type="InterPro" id="IPR029044">
    <property type="entry name" value="Nucleotide-diphossugar_trans"/>
</dbReference>
<feature type="transmembrane region" description="Helical" evidence="4">
    <location>
        <begin position="20"/>
        <end position="39"/>
    </location>
</feature>
<keyword evidence="3" id="KW-0808">Transferase</keyword>